<dbReference type="SUPFAM" id="SSF53383">
    <property type="entry name" value="PLP-dependent transferases"/>
    <property type="match status" value="1"/>
</dbReference>
<dbReference type="Pfam" id="PF01053">
    <property type="entry name" value="Cys_Met_Meta_PP"/>
    <property type="match status" value="1"/>
</dbReference>
<sequence>MAAGGTIIIEPENLTLGSSLPPGNPHGVSVHLPKWADTVGWARRESRVLKAMKTGYPRFFVPRVVDRLANRLLEEQKSEIGGGTGDQKLAILLNSIQHAHLCRKVLPRLSSQPKRGEPPDIGVYLVTWEGQITPVPQECVTDRPQRTQAVGEEDIFLVAFPADIYLAAKAFWQHTGFGISSRRAAYWLETAPFLVPTTAPKALISPTERARQLGEGLDALRTRIAAGQSSPPDNLHVDLSDVFLFPTGMTAIAETAATIKSLRPTDSSSPPRVAVFGFLYVDTNKVLSRILGFEAVQYHSTSASLSVLEADLEGSPTTTDQTATAKRLDLLVTEFPGNPLLQAPDLERLGRLARTHGFALVVDDTVGTHVNLALLAHCDVICTSLTKMFSGACDVMGGSAVLNPASPYRDRLARALGRGRAGPEERAWFWEDVVRMERNSRDFGERVRRASENARRVAGMLRLSGSVSEVYYPLGSPTQSWYDRYRREGAGYGYLLSIKFKTPARAVAFYDALDVAKGPSLGTNFTLCCAYTLLAHYKELE</sequence>
<proteinExistence type="inferred from homology"/>
<dbReference type="OMA" id="PKGMCAI"/>
<name>G2QIP7_THET4</name>
<dbReference type="RefSeq" id="XP_003665614.1">
    <property type="nucleotide sequence ID" value="XM_003665566.1"/>
</dbReference>
<dbReference type="eggNOG" id="KOG0053">
    <property type="taxonomic scope" value="Eukaryota"/>
</dbReference>
<evidence type="ECO:0000256" key="2">
    <source>
        <dbReference type="ARBA" id="ARBA00022898"/>
    </source>
</evidence>
<dbReference type="EMBL" id="CP003006">
    <property type="protein sequence ID" value="AEO60369.1"/>
    <property type="molecule type" value="Genomic_DNA"/>
</dbReference>
<dbReference type="GO" id="GO:0019346">
    <property type="term" value="P:transsulfuration"/>
    <property type="evidence" value="ECO:0007669"/>
    <property type="project" value="InterPro"/>
</dbReference>
<dbReference type="Gene3D" id="3.40.640.10">
    <property type="entry name" value="Type I PLP-dependent aspartate aminotransferase-like (Major domain)"/>
    <property type="match status" value="1"/>
</dbReference>
<comment type="similarity">
    <text evidence="3">Belongs to the trans-sulfuration enzymes family.</text>
</comment>
<dbReference type="HOGENOM" id="CLU_011302_1_0_1"/>
<evidence type="ECO:0000256" key="3">
    <source>
        <dbReference type="RuleBase" id="RU362118"/>
    </source>
</evidence>
<evidence type="ECO:0008006" key="6">
    <source>
        <dbReference type="Google" id="ProtNLM"/>
    </source>
</evidence>
<keyword evidence="5" id="KW-1185">Reference proteome</keyword>
<protein>
    <recommendedName>
        <fullName evidence="6">Cystathionine gamma-synthase</fullName>
    </recommendedName>
</protein>
<dbReference type="InterPro" id="IPR051750">
    <property type="entry name" value="Trans-sulfuration_enzymes"/>
</dbReference>
<dbReference type="Gene3D" id="3.90.1150.10">
    <property type="entry name" value="Aspartate Aminotransferase, domain 1"/>
    <property type="match status" value="1"/>
</dbReference>
<comment type="cofactor">
    <cofactor evidence="1 3">
        <name>pyridoxal 5'-phosphate</name>
        <dbReference type="ChEBI" id="CHEBI:597326"/>
    </cofactor>
</comment>
<organism evidence="4 5">
    <name type="scientific">Thermothelomyces thermophilus (strain ATCC 42464 / BCRC 31852 / DSM 1799)</name>
    <name type="common">Sporotrichum thermophile</name>
    <dbReference type="NCBI Taxonomy" id="573729"/>
    <lineage>
        <taxon>Eukaryota</taxon>
        <taxon>Fungi</taxon>
        <taxon>Dikarya</taxon>
        <taxon>Ascomycota</taxon>
        <taxon>Pezizomycotina</taxon>
        <taxon>Sordariomycetes</taxon>
        <taxon>Sordariomycetidae</taxon>
        <taxon>Sordariales</taxon>
        <taxon>Chaetomiaceae</taxon>
        <taxon>Thermothelomyces</taxon>
    </lineage>
</organism>
<dbReference type="Proteomes" id="UP000007322">
    <property type="component" value="Chromosome 5"/>
</dbReference>
<reference evidence="4 5" key="1">
    <citation type="journal article" date="2011" name="Nat. Biotechnol.">
        <title>Comparative genomic analysis of the thermophilic biomass-degrading fungi Myceliophthora thermophila and Thielavia terrestris.</title>
        <authorList>
            <person name="Berka R.M."/>
            <person name="Grigoriev I.V."/>
            <person name="Otillar R."/>
            <person name="Salamov A."/>
            <person name="Grimwood J."/>
            <person name="Reid I."/>
            <person name="Ishmael N."/>
            <person name="John T."/>
            <person name="Darmond C."/>
            <person name="Moisan M.-C."/>
            <person name="Henrissat B."/>
            <person name="Coutinho P.M."/>
            <person name="Lombard V."/>
            <person name="Natvig D.O."/>
            <person name="Lindquist E."/>
            <person name="Schmutz J."/>
            <person name="Lucas S."/>
            <person name="Harris P."/>
            <person name="Powlowski J."/>
            <person name="Bellemare A."/>
            <person name="Taylor D."/>
            <person name="Butler G."/>
            <person name="de Vries R.P."/>
            <person name="Allijn I.E."/>
            <person name="van den Brink J."/>
            <person name="Ushinsky S."/>
            <person name="Storms R."/>
            <person name="Powell A.J."/>
            <person name="Paulsen I.T."/>
            <person name="Elbourne L.D.H."/>
            <person name="Baker S.E."/>
            <person name="Magnuson J."/>
            <person name="LaBoissiere S."/>
            <person name="Clutterbuck A.J."/>
            <person name="Martinez D."/>
            <person name="Wogulis M."/>
            <person name="de Leon A.L."/>
            <person name="Rey M.W."/>
            <person name="Tsang A."/>
        </authorList>
    </citation>
    <scope>NUCLEOTIDE SEQUENCE [LARGE SCALE GENOMIC DNA]</scope>
    <source>
        <strain evidence="5">ATCC 42464 / BCRC 31852 / DSM 1799</strain>
    </source>
</reference>
<dbReference type="InterPro" id="IPR000277">
    <property type="entry name" value="Cys/Met-Metab_PyrdxlP-dep_enz"/>
</dbReference>
<dbReference type="KEGG" id="mtm:MYCTH_95546"/>
<dbReference type="InParanoid" id="G2QIP7"/>
<dbReference type="OrthoDB" id="310895at2759"/>
<gene>
    <name evidence="4" type="ORF">MYCTH_95546</name>
</gene>
<dbReference type="InterPro" id="IPR015421">
    <property type="entry name" value="PyrdxlP-dep_Trfase_major"/>
</dbReference>
<dbReference type="GO" id="GO:0003962">
    <property type="term" value="F:cystathionine gamma-synthase activity"/>
    <property type="evidence" value="ECO:0007669"/>
    <property type="project" value="TreeGrafter"/>
</dbReference>
<dbReference type="GeneID" id="11511374"/>
<dbReference type="AlphaFoldDB" id="G2QIP7"/>
<dbReference type="GO" id="GO:0030170">
    <property type="term" value="F:pyridoxal phosphate binding"/>
    <property type="evidence" value="ECO:0007669"/>
    <property type="project" value="InterPro"/>
</dbReference>
<dbReference type="VEuPathDB" id="FungiDB:MYCTH_95546"/>
<evidence type="ECO:0000256" key="1">
    <source>
        <dbReference type="ARBA" id="ARBA00001933"/>
    </source>
</evidence>
<dbReference type="PANTHER" id="PTHR42699">
    <property type="match status" value="1"/>
</dbReference>
<dbReference type="InterPro" id="IPR015424">
    <property type="entry name" value="PyrdxlP-dep_Trfase"/>
</dbReference>
<dbReference type="InterPro" id="IPR015422">
    <property type="entry name" value="PyrdxlP-dep_Trfase_small"/>
</dbReference>
<evidence type="ECO:0000313" key="5">
    <source>
        <dbReference type="Proteomes" id="UP000007322"/>
    </source>
</evidence>
<dbReference type="PANTHER" id="PTHR42699:SF1">
    <property type="entry name" value="CYSTATHIONINE GAMMA-SYNTHASE-RELATED"/>
    <property type="match status" value="1"/>
</dbReference>
<accession>G2QIP7</accession>
<dbReference type="STRING" id="573729.G2QIP7"/>
<keyword evidence="2 3" id="KW-0663">Pyridoxal phosphate</keyword>
<evidence type="ECO:0000313" key="4">
    <source>
        <dbReference type="EMBL" id="AEO60369.1"/>
    </source>
</evidence>